<dbReference type="CDD" id="cd06171">
    <property type="entry name" value="Sigma70_r4"/>
    <property type="match status" value="1"/>
</dbReference>
<keyword evidence="5" id="KW-0804">Transcription</keyword>
<dbReference type="PANTHER" id="PTHR43133">
    <property type="entry name" value="RNA POLYMERASE ECF-TYPE SIGMA FACTO"/>
    <property type="match status" value="1"/>
</dbReference>
<dbReference type="InterPro" id="IPR014284">
    <property type="entry name" value="RNA_pol_sigma-70_dom"/>
</dbReference>
<evidence type="ECO:0000313" key="10">
    <source>
        <dbReference type="Proteomes" id="UP001165962"/>
    </source>
</evidence>
<dbReference type="Gene3D" id="1.10.10.10">
    <property type="entry name" value="Winged helix-like DNA-binding domain superfamily/Winged helix DNA-binding domain"/>
    <property type="match status" value="1"/>
</dbReference>
<feature type="domain" description="RNA polymerase sigma-70 region 4" evidence="8">
    <location>
        <begin position="107"/>
        <end position="156"/>
    </location>
</feature>
<evidence type="ECO:0000313" key="9">
    <source>
        <dbReference type="EMBL" id="NHN34419.1"/>
    </source>
</evidence>
<dbReference type="InterPro" id="IPR039425">
    <property type="entry name" value="RNA_pol_sigma-70-like"/>
</dbReference>
<comment type="caution">
    <text evidence="9">The sequence shown here is derived from an EMBL/GenBank/DDBJ whole genome shotgun (WGS) entry which is preliminary data.</text>
</comment>
<dbReference type="InterPro" id="IPR013324">
    <property type="entry name" value="RNA_pol_sigma_r3/r4-like"/>
</dbReference>
<dbReference type="Proteomes" id="UP001165962">
    <property type="component" value="Unassembled WGS sequence"/>
</dbReference>
<gene>
    <name evidence="9" type="ORF">G9U52_32005</name>
</gene>
<proteinExistence type="inferred from homology"/>
<feature type="domain" description="RNA polymerase sigma-70 region 2" evidence="7">
    <location>
        <begin position="6"/>
        <end position="70"/>
    </location>
</feature>
<keyword evidence="10" id="KW-1185">Reference proteome</keyword>
<evidence type="ECO:0000259" key="7">
    <source>
        <dbReference type="Pfam" id="PF04542"/>
    </source>
</evidence>
<keyword evidence="2" id="KW-0805">Transcription regulation</keyword>
<dbReference type="Pfam" id="PF04542">
    <property type="entry name" value="Sigma70_r2"/>
    <property type="match status" value="1"/>
</dbReference>
<evidence type="ECO:0000259" key="8">
    <source>
        <dbReference type="Pfam" id="PF04545"/>
    </source>
</evidence>
<keyword evidence="3" id="KW-0731">Sigma factor</keyword>
<dbReference type="InterPro" id="IPR036388">
    <property type="entry name" value="WH-like_DNA-bd_sf"/>
</dbReference>
<evidence type="ECO:0000256" key="2">
    <source>
        <dbReference type="ARBA" id="ARBA00023015"/>
    </source>
</evidence>
<evidence type="ECO:0000256" key="3">
    <source>
        <dbReference type="ARBA" id="ARBA00023082"/>
    </source>
</evidence>
<dbReference type="NCBIfam" id="TIGR02937">
    <property type="entry name" value="sigma70-ECF"/>
    <property type="match status" value="1"/>
</dbReference>
<protein>
    <submittedName>
        <fullName evidence="9">RNA polymerase sigma factor</fullName>
    </submittedName>
</protein>
<dbReference type="SUPFAM" id="SSF88946">
    <property type="entry name" value="Sigma2 domain of RNA polymerase sigma factors"/>
    <property type="match status" value="1"/>
</dbReference>
<dbReference type="InterPro" id="IPR007627">
    <property type="entry name" value="RNA_pol_sigma70_r2"/>
</dbReference>
<dbReference type="Pfam" id="PF04545">
    <property type="entry name" value="Sigma70_r4"/>
    <property type="match status" value="1"/>
</dbReference>
<dbReference type="PANTHER" id="PTHR43133:SF60">
    <property type="entry name" value="RNA POLYMERASE SIGMA FACTOR SIGV"/>
    <property type="match status" value="1"/>
</dbReference>
<evidence type="ECO:0000256" key="6">
    <source>
        <dbReference type="SAM" id="MobiDB-lite"/>
    </source>
</evidence>
<sequence>MTEKELFETYQKEIYRTCYYMLRRSADAEDVCQEVFITVFRHDWQKVEFLKTWLIKIAMNHCLNHLKKENSFILKGRLLWQNATDRAEKPIEDIVEQKETEVEYVGLLHQLPVKIRAVMSLRYLNECNLNEIAAILNIPTGTVKSRLNKGLQMMRKIISANDYTGGESNERPGKGRTNVNSVTER</sequence>
<name>A0ABX0JIW8_9BACL</name>
<organism evidence="9 10">
    <name type="scientific">Paenibacillus agricola</name>
    <dbReference type="NCBI Taxonomy" id="2716264"/>
    <lineage>
        <taxon>Bacteria</taxon>
        <taxon>Bacillati</taxon>
        <taxon>Bacillota</taxon>
        <taxon>Bacilli</taxon>
        <taxon>Bacillales</taxon>
        <taxon>Paenibacillaceae</taxon>
        <taxon>Paenibacillus</taxon>
    </lineage>
</organism>
<dbReference type="InterPro" id="IPR013325">
    <property type="entry name" value="RNA_pol_sigma_r2"/>
</dbReference>
<keyword evidence="4" id="KW-0238">DNA-binding</keyword>
<reference evidence="9" key="1">
    <citation type="submission" date="2020-03" db="EMBL/GenBank/DDBJ databases">
        <title>Draft sequencing of Paenibacilllus sp. S3N08.</title>
        <authorList>
            <person name="Kim D.-U."/>
        </authorList>
    </citation>
    <scope>NUCLEOTIDE SEQUENCE</scope>
    <source>
        <strain evidence="9">S3N08</strain>
    </source>
</reference>
<accession>A0ABX0JIW8</accession>
<dbReference type="Gene3D" id="1.10.1740.10">
    <property type="match status" value="1"/>
</dbReference>
<evidence type="ECO:0000256" key="1">
    <source>
        <dbReference type="ARBA" id="ARBA00010641"/>
    </source>
</evidence>
<comment type="similarity">
    <text evidence="1">Belongs to the sigma-70 factor family. ECF subfamily.</text>
</comment>
<feature type="region of interest" description="Disordered" evidence="6">
    <location>
        <begin position="162"/>
        <end position="185"/>
    </location>
</feature>
<dbReference type="SUPFAM" id="SSF88659">
    <property type="entry name" value="Sigma3 and sigma4 domains of RNA polymerase sigma factors"/>
    <property type="match status" value="1"/>
</dbReference>
<dbReference type="RefSeq" id="WP_166155348.1">
    <property type="nucleotide sequence ID" value="NZ_JAAOIW010000019.1"/>
</dbReference>
<dbReference type="EMBL" id="JAAOIW010000019">
    <property type="protein sequence ID" value="NHN34419.1"/>
    <property type="molecule type" value="Genomic_DNA"/>
</dbReference>
<evidence type="ECO:0000256" key="4">
    <source>
        <dbReference type="ARBA" id="ARBA00023125"/>
    </source>
</evidence>
<evidence type="ECO:0000256" key="5">
    <source>
        <dbReference type="ARBA" id="ARBA00023163"/>
    </source>
</evidence>
<dbReference type="InterPro" id="IPR007630">
    <property type="entry name" value="RNA_pol_sigma70_r4"/>
</dbReference>